<dbReference type="Pfam" id="PF01556">
    <property type="entry name" value="DnaJ_C"/>
    <property type="match status" value="1"/>
</dbReference>
<evidence type="ECO:0000256" key="1">
    <source>
        <dbReference type="ARBA" id="ARBA00023186"/>
    </source>
</evidence>
<dbReference type="Gene3D" id="2.60.260.20">
    <property type="entry name" value="Urease metallochaperone UreE, N-terminal domain"/>
    <property type="match status" value="2"/>
</dbReference>
<accession>A0ABV6EUU9</accession>
<dbReference type="EMBL" id="JBHLWM010000005">
    <property type="protein sequence ID" value="MFC0241985.1"/>
    <property type="molecule type" value="Genomic_DNA"/>
</dbReference>
<comment type="caution">
    <text evidence="3">The sequence shown here is derived from an EMBL/GenBank/DDBJ whole genome shotgun (WGS) entry which is preliminary data.</text>
</comment>
<sequence>MRDPYEVLGVQRDASAAAIKSAYRKLAKKHHPDANKNDPKAAARFAEVNSANEILGDEAKRKQFDRGEIDAEGKPRFQGFPGGGARGGRAGGGFEQYNFRSGGAGFGGGAGGGFEDILNSMFGGAAGMRSGARGGGAGGFDFDGGGFAPDLDQSVAMTVTLEEAAKGSEKRVRLPSGKELNVKIPAGVGPGQQIRLKGQGESAPGHRPGDLLITVNYAPHPYFKVDGSDLRLELPITLYEAVLGAKVRVPTLTGAIELSIPKNTSSGRIFRLKGKGLPKAGAAGDLFVTIRIVLPDGHDAELEALMTKWRDGHPYHPRSDLG</sequence>
<dbReference type="CDD" id="cd06257">
    <property type="entry name" value="DnaJ"/>
    <property type="match status" value="1"/>
</dbReference>
<evidence type="ECO:0000313" key="3">
    <source>
        <dbReference type="EMBL" id="MFC0241985.1"/>
    </source>
</evidence>
<evidence type="ECO:0000313" key="4">
    <source>
        <dbReference type="Proteomes" id="UP001589775"/>
    </source>
</evidence>
<protein>
    <submittedName>
        <fullName evidence="3">DnaJ C-terminal domain-containing protein</fullName>
    </submittedName>
</protein>
<dbReference type="InterPro" id="IPR008971">
    <property type="entry name" value="HSP40/DnaJ_pept-bd"/>
</dbReference>
<dbReference type="SMART" id="SM00271">
    <property type="entry name" value="DnaJ"/>
    <property type="match status" value="1"/>
</dbReference>
<dbReference type="PROSITE" id="PS50076">
    <property type="entry name" value="DNAJ_2"/>
    <property type="match status" value="1"/>
</dbReference>
<dbReference type="Pfam" id="PF00226">
    <property type="entry name" value="DnaJ"/>
    <property type="match status" value="1"/>
</dbReference>
<gene>
    <name evidence="3" type="ORF">ACFFJ6_15955</name>
</gene>
<organism evidence="3 4">
    <name type="scientific">Rhodopseudomonas telluris</name>
    <dbReference type="NCBI Taxonomy" id="644215"/>
    <lineage>
        <taxon>Bacteria</taxon>
        <taxon>Pseudomonadati</taxon>
        <taxon>Pseudomonadota</taxon>
        <taxon>Alphaproteobacteria</taxon>
        <taxon>Hyphomicrobiales</taxon>
        <taxon>Nitrobacteraceae</taxon>
        <taxon>Rhodopseudomonas</taxon>
    </lineage>
</organism>
<feature type="domain" description="J" evidence="2">
    <location>
        <begin position="3"/>
        <end position="68"/>
    </location>
</feature>
<dbReference type="Gene3D" id="1.10.287.110">
    <property type="entry name" value="DnaJ domain"/>
    <property type="match status" value="1"/>
</dbReference>
<dbReference type="SUPFAM" id="SSF49493">
    <property type="entry name" value="HSP40/DnaJ peptide-binding domain"/>
    <property type="match status" value="2"/>
</dbReference>
<dbReference type="SUPFAM" id="SSF46565">
    <property type="entry name" value="Chaperone J-domain"/>
    <property type="match status" value="1"/>
</dbReference>
<proteinExistence type="predicted"/>
<dbReference type="Proteomes" id="UP001589775">
    <property type="component" value="Unassembled WGS sequence"/>
</dbReference>
<dbReference type="CDD" id="cd10747">
    <property type="entry name" value="DnaJ_C"/>
    <property type="match status" value="1"/>
</dbReference>
<dbReference type="PANTHER" id="PTHR43096">
    <property type="entry name" value="DNAJ HOMOLOG 1, MITOCHONDRIAL-RELATED"/>
    <property type="match status" value="1"/>
</dbReference>
<dbReference type="PRINTS" id="PR00625">
    <property type="entry name" value="JDOMAIN"/>
</dbReference>
<name>A0ABV6EUU9_9BRAD</name>
<dbReference type="RefSeq" id="WP_378389402.1">
    <property type="nucleotide sequence ID" value="NZ_JBHLWM010000005.1"/>
</dbReference>
<dbReference type="PANTHER" id="PTHR43096:SF52">
    <property type="entry name" value="DNAJ HOMOLOG 1, MITOCHONDRIAL-RELATED"/>
    <property type="match status" value="1"/>
</dbReference>
<dbReference type="InterPro" id="IPR001623">
    <property type="entry name" value="DnaJ_domain"/>
</dbReference>
<dbReference type="InterPro" id="IPR036869">
    <property type="entry name" value="J_dom_sf"/>
</dbReference>
<dbReference type="PROSITE" id="PS00636">
    <property type="entry name" value="DNAJ_1"/>
    <property type="match status" value="1"/>
</dbReference>
<reference evidence="3 4" key="1">
    <citation type="submission" date="2024-09" db="EMBL/GenBank/DDBJ databases">
        <authorList>
            <person name="Sun Q."/>
            <person name="Mori K."/>
        </authorList>
    </citation>
    <scope>NUCLEOTIDE SEQUENCE [LARGE SCALE GENOMIC DNA]</scope>
    <source>
        <strain evidence="3 4">KCTC 23279</strain>
    </source>
</reference>
<keyword evidence="4" id="KW-1185">Reference proteome</keyword>
<keyword evidence="1" id="KW-0143">Chaperone</keyword>
<dbReference type="InterPro" id="IPR002939">
    <property type="entry name" value="DnaJ_C"/>
</dbReference>
<dbReference type="InterPro" id="IPR018253">
    <property type="entry name" value="DnaJ_domain_CS"/>
</dbReference>
<evidence type="ECO:0000259" key="2">
    <source>
        <dbReference type="PROSITE" id="PS50076"/>
    </source>
</evidence>